<gene>
    <name evidence="6" type="ORF">JKP88DRAFT_202039</name>
</gene>
<accession>A0A836C9V8</accession>
<dbReference type="GO" id="GO:0008460">
    <property type="term" value="F:dTDP-glucose 4,6-dehydratase activity"/>
    <property type="evidence" value="ECO:0007669"/>
    <property type="project" value="InterPro"/>
</dbReference>
<comment type="caution">
    <text evidence="6">The sequence shown here is derived from an EMBL/GenBank/DDBJ whole genome shotgun (WGS) entry which is preliminary data.</text>
</comment>
<dbReference type="Gene3D" id="3.40.50.720">
    <property type="entry name" value="NAD(P)-binding Rossmann-like Domain"/>
    <property type="match status" value="1"/>
</dbReference>
<dbReference type="Gene3D" id="3.90.25.10">
    <property type="entry name" value="UDP-galactose 4-epimerase, domain 1"/>
    <property type="match status" value="1"/>
</dbReference>
<evidence type="ECO:0000256" key="3">
    <source>
        <dbReference type="ARBA" id="ARBA00023239"/>
    </source>
</evidence>
<feature type="compositionally biased region" description="Low complexity" evidence="4">
    <location>
        <begin position="309"/>
        <end position="318"/>
    </location>
</feature>
<reference evidence="6" key="1">
    <citation type="submission" date="2021-02" db="EMBL/GenBank/DDBJ databases">
        <title>First Annotated Genome of the Yellow-green Alga Tribonema minus.</title>
        <authorList>
            <person name="Mahan K.M."/>
        </authorList>
    </citation>
    <scope>NUCLEOTIDE SEQUENCE</scope>
    <source>
        <strain evidence="6">UTEX B ZZ1240</strain>
    </source>
</reference>
<keyword evidence="7" id="KW-1185">Reference proteome</keyword>
<dbReference type="PANTHER" id="PTHR43000">
    <property type="entry name" value="DTDP-D-GLUCOSE 4,6-DEHYDRATASE-RELATED"/>
    <property type="match status" value="1"/>
</dbReference>
<dbReference type="InterPro" id="IPR005888">
    <property type="entry name" value="dTDP_Gluc_deHydtase"/>
</dbReference>
<dbReference type="AlphaFoldDB" id="A0A836C9V8"/>
<evidence type="ECO:0000313" key="6">
    <source>
        <dbReference type="EMBL" id="KAG5177969.1"/>
    </source>
</evidence>
<keyword evidence="3" id="KW-0456">Lyase</keyword>
<feature type="domain" description="NAD(P)-binding" evidence="5">
    <location>
        <begin position="33"/>
        <end position="369"/>
    </location>
</feature>
<dbReference type="Pfam" id="PF16363">
    <property type="entry name" value="GDP_Man_Dehyd"/>
    <property type="match status" value="1"/>
</dbReference>
<dbReference type="CDD" id="cd05246">
    <property type="entry name" value="dTDP_GD_SDR_e"/>
    <property type="match status" value="1"/>
</dbReference>
<dbReference type="InterPro" id="IPR036291">
    <property type="entry name" value="NAD(P)-bd_dom_sf"/>
</dbReference>
<evidence type="ECO:0000256" key="4">
    <source>
        <dbReference type="SAM" id="MobiDB-lite"/>
    </source>
</evidence>
<evidence type="ECO:0000313" key="7">
    <source>
        <dbReference type="Proteomes" id="UP000664859"/>
    </source>
</evidence>
<evidence type="ECO:0000259" key="5">
    <source>
        <dbReference type="Pfam" id="PF16363"/>
    </source>
</evidence>
<sequence length="407" mass="45590">MDYRHHTRTSSSGLDARLEVEPVEGEYTPRNIMVTGGAGFIASHAVILLAKKYPQYNVINFDKLDYCACLENLSEVDRYRNYKFVKGNICSSDMVTYVLREEKVDTIIHFAAQTHVDNSFGNSFTFTHNNIMGTHVLLESAKTLGTVRRFIHVSTDEVYGEGEHNEEPMFEDHVLEPTNPYAATKAGAEFIAKAYYRSFKLPIIITRGNNVYGPHQYPEKMIPKFINQLLRGRPLTVHGDGRNTRNFLYVQDVARAFDVILHKGEVGRIYNIGGSNEHSVLKVAKDLLAIFGEDATKLNAPDAAAAADAAAAETNGGEEANGESPPTDTKAMTFVEDRAFNDLRYTVNSDKLKSLGWREEMSWEEGLKATVEWYREHTDRFGNIEQALQAHPRAGVGQDLSDIISTN</sequence>
<dbReference type="Proteomes" id="UP000664859">
    <property type="component" value="Unassembled WGS sequence"/>
</dbReference>
<dbReference type="SUPFAM" id="SSF51735">
    <property type="entry name" value="NAD(P)-binding Rossmann-fold domains"/>
    <property type="match status" value="1"/>
</dbReference>
<feature type="region of interest" description="Disordered" evidence="4">
    <location>
        <begin position="309"/>
        <end position="329"/>
    </location>
</feature>
<dbReference type="OrthoDB" id="16464at2759"/>
<evidence type="ECO:0000256" key="2">
    <source>
        <dbReference type="ARBA" id="ARBA00023027"/>
    </source>
</evidence>
<comment type="cofactor">
    <cofactor evidence="1">
        <name>NAD(+)</name>
        <dbReference type="ChEBI" id="CHEBI:57540"/>
    </cofactor>
</comment>
<organism evidence="6 7">
    <name type="scientific">Tribonema minus</name>
    <dbReference type="NCBI Taxonomy" id="303371"/>
    <lineage>
        <taxon>Eukaryota</taxon>
        <taxon>Sar</taxon>
        <taxon>Stramenopiles</taxon>
        <taxon>Ochrophyta</taxon>
        <taxon>PX clade</taxon>
        <taxon>Xanthophyceae</taxon>
        <taxon>Tribonematales</taxon>
        <taxon>Tribonemataceae</taxon>
        <taxon>Tribonema</taxon>
    </lineage>
</organism>
<evidence type="ECO:0000256" key="1">
    <source>
        <dbReference type="ARBA" id="ARBA00001911"/>
    </source>
</evidence>
<dbReference type="FunFam" id="3.40.50.720:FF:000304">
    <property type="entry name" value="UDP-glucose 4,6-dehydratase"/>
    <property type="match status" value="1"/>
</dbReference>
<name>A0A836C9V8_9STRA</name>
<dbReference type="EMBL" id="JAFCMP010000519">
    <property type="protein sequence ID" value="KAG5177969.1"/>
    <property type="molecule type" value="Genomic_DNA"/>
</dbReference>
<protein>
    <submittedName>
        <fullName evidence="6">Dtdp-glucose 4,6-dehydratase</fullName>
    </submittedName>
</protein>
<dbReference type="InterPro" id="IPR016040">
    <property type="entry name" value="NAD(P)-bd_dom"/>
</dbReference>
<dbReference type="GO" id="GO:0009225">
    <property type="term" value="P:nucleotide-sugar metabolic process"/>
    <property type="evidence" value="ECO:0007669"/>
    <property type="project" value="InterPro"/>
</dbReference>
<proteinExistence type="predicted"/>
<keyword evidence="2" id="KW-0520">NAD</keyword>